<dbReference type="EMBL" id="LSBJ02000006">
    <property type="protein sequence ID" value="OAQ63719.1"/>
    <property type="molecule type" value="Genomic_DNA"/>
</dbReference>
<name>A0A179FF89_METCM</name>
<accession>A0A179FF89</accession>
<dbReference type="SUPFAM" id="SSF47616">
    <property type="entry name" value="GST C-terminal domain-like"/>
    <property type="match status" value="1"/>
</dbReference>
<gene>
    <name evidence="2" type="ORF">VFPPC_14636</name>
</gene>
<organism evidence="2 3">
    <name type="scientific">Pochonia chlamydosporia 170</name>
    <dbReference type="NCBI Taxonomy" id="1380566"/>
    <lineage>
        <taxon>Eukaryota</taxon>
        <taxon>Fungi</taxon>
        <taxon>Dikarya</taxon>
        <taxon>Ascomycota</taxon>
        <taxon>Pezizomycotina</taxon>
        <taxon>Sordariomycetes</taxon>
        <taxon>Hypocreomycetidae</taxon>
        <taxon>Hypocreales</taxon>
        <taxon>Clavicipitaceae</taxon>
        <taxon>Pochonia</taxon>
    </lineage>
</organism>
<dbReference type="GO" id="GO:0016740">
    <property type="term" value="F:transferase activity"/>
    <property type="evidence" value="ECO:0007669"/>
    <property type="project" value="UniProtKB-KW"/>
</dbReference>
<dbReference type="AlphaFoldDB" id="A0A179FF89"/>
<dbReference type="InterPro" id="IPR058268">
    <property type="entry name" value="DUF7962"/>
</dbReference>
<dbReference type="Gene3D" id="3.40.30.110">
    <property type="match status" value="2"/>
</dbReference>
<keyword evidence="3" id="KW-1185">Reference proteome</keyword>
<sequence>MPQPDIGSLGVCYRRVPVLAIGRDIYLDSRLQIAKLELLYSDIPPLGANDPSGRAVQAILSRYINDGGVFAAAVHLLPSTTPGLLNVDVLRDRFHLLGFDIRESIVRNRPNALIQLEATFDFIESTLLSNDRKWILETETPGLADLEAIWPIAWIIGIRGALPSEKFSPAIFPNVYSWVARFNKAVAEARNRIGEPEEISGSEAAALIRKSTFFEGEDVIKQDLRVSEEVIHKGDMMTIGPSDYGRTHRENGPLLSMNSLEVVIEAVEQNPPLRIHAPRHGFVVQRKEAQELAKL</sequence>
<protein>
    <submittedName>
        <fullName evidence="2">Glutathione S-transferase</fullName>
    </submittedName>
</protein>
<dbReference type="GeneID" id="28856398"/>
<evidence type="ECO:0000313" key="3">
    <source>
        <dbReference type="Proteomes" id="UP000078397"/>
    </source>
</evidence>
<reference evidence="2 3" key="1">
    <citation type="journal article" date="2016" name="PLoS Pathog.">
        <title>Biosynthesis of antibiotic leucinostatins in bio-control fungus Purpureocillium lilacinum and their inhibition on phytophthora revealed by genome mining.</title>
        <authorList>
            <person name="Wang G."/>
            <person name="Liu Z."/>
            <person name="Lin R."/>
            <person name="Li E."/>
            <person name="Mao Z."/>
            <person name="Ling J."/>
            <person name="Yang Y."/>
            <person name="Yin W.B."/>
            <person name="Xie B."/>
        </authorList>
    </citation>
    <scope>NUCLEOTIDE SEQUENCE [LARGE SCALE GENOMIC DNA]</scope>
    <source>
        <strain evidence="2">170</strain>
    </source>
</reference>
<dbReference type="STRING" id="1380566.A0A179FF89"/>
<evidence type="ECO:0000259" key="1">
    <source>
        <dbReference type="Pfam" id="PF25907"/>
    </source>
</evidence>
<dbReference type="KEGG" id="pchm:VFPPC_14636"/>
<dbReference type="Pfam" id="PF25907">
    <property type="entry name" value="DUF7962"/>
    <property type="match status" value="1"/>
</dbReference>
<feature type="domain" description="DUF7962" evidence="1">
    <location>
        <begin position="73"/>
        <end position="190"/>
    </location>
</feature>
<dbReference type="OrthoDB" id="202840at2759"/>
<proteinExistence type="predicted"/>
<dbReference type="Proteomes" id="UP000078397">
    <property type="component" value="Unassembled WGS sequence"/>
</dbReference>
<dbReference type="InterPro" id="IPR036282">
    <property type="entry name" value="Glutathione-S-Trfase_C_sf"/>
</dbReference>
<evidence type="ECO:0000313" key="2">
    <source>
        <dbReference type="EMBL" id="OAQ63719.1"/>
    </source>
</evidence>
<comment type="caution">
    <text evidence="2">The sequence shown here is derived from an EMBL/GenBank/DDBJ whole genome shotgun (WGS) entry which is preliminary data.</text>
</comment>
<dbReference type="RefSeq" id="XP_018141299.1">
    <property type="nucleotide sequence ID" value="XM_018292404.1"/>
</dbReference>